<feature type="transmembrane region" description="Helical" evidence="1">
    <location>
        <begin position="244"/>
        <end position="261"/>
    </location>
</feature>
<keyword evidence="1" id="KW-0472">Membrane</keyword>
<dbReference type="InterPro" id="IPR002656">
    <property type="entry name" value="Acyl_transf_3_dom"/>
</dbReference>
<evidence type="ECO:0000313" key="4">
    <source>
        <dbReference type="Proteomes" id="UP000240505"/>
    </source>
</evidence>
<evidence type="ECO:0000259" key="2">
    <source>
        <dbReference type="Pfam" id="PF01757"/>
    </source>
</evidence>
<evidence type="ECO:0000313" key="3">
    <source>
        <dbReference type="EMBL" id="AVR94832.1"/>
    </source>
</evidence>
<feature type="transmembrane region" description="Helical" evidence="1">
    <location>
        <begin position="308"/>
        <end position="326"/>
    </location>
</feature>
<keyword evidence="1" id="KW-1133">Transmembrane helix</keyword>
<dbReference type="OrthoDB" id="9814807at2"/>
<sequence length="373" mass="40636">MIGTHRNPHIDLLRGAAIASVLVLHFALAFGLKDSPLGTLFGPAFVSALALNGNYGVTVFFVISGFLITTNSLARWGSLWRIDARAFYAARARRILPPLLLALAIIVPLGCAGVPYFDNSDADPALPVSFFVPAVVSVLTFWHNVLMQSAGYFNYCLNVYWSLSVEEMFYLALPLAALLLRRTWLLAVLGVALIVAGPLYRAAHADNELFYMYGYLACFDAIALGCLAALLAHRLRAPLRHARLLRWLAGVALVALYLRGIHGHEVFGFTLIALSAAVLLVTTHHADGASVASARVLAPLRWLGRHSYELYLFHVIVLALLRNLFSKPEIGYAARLPLFALFLAASALLAWGVQRLLARPVRSTGRSGLPGRA</sequence>
<feature type="transmembrane region" description="Helical" evidence="1">
    <location>
        <begin position="128"/>
        <end position="147"/>
    </location>
</feature>
<feature type="transmembrane region" description="Helical" evidence="1">
    <location>
        <begin position="267"/>
        <end position="287"/>
    </location>
</feature>
<feature type="transmembrane region" description="Helical" evidence="1">
    <location>
        <begin position="95"/>
        <end position="116"/>
    </location>
</feature>
<feature type="transmembrane region" description="Helical" evidence="1">
    <location>
        <begin position="12"/>
        <end position="32"/>
    </location>
</feature>
<evidence type="ECO:0000256" key="1">
    <source>
        <dbReference type="SAM" id="Phobius"/>
    </source>
</evidence>
<dbReference type="AlphaFoldDB" id="A0A2R4C5J3"/>
<dbReference type="GO" id="GO:0016747">
    <property type="term" value="F:acyltransferase activity, transferring groups other than amino-acyl groups"/>
    <property type="evidence" value="ECO:0007669"/>
    <property type="project" value="InterPro"/>
</dbReference>
<dbReference type="Proteomes" id="UP000240505">
    <property type="component" value="Chromosome"/>
</dbReference>
<dbReference type="EMBL" id="CP028324">
    <property type="protein sequence ID" value="AVR94832.1"/>
    <property type="molecule type" value="Genomic_DNA"/>
</dbReference>
<feature type="transmembrane region" description="Helical" evidence="1">
    <location>
        <begin position="168"/>
        <end position="200"/>
    </location>
</feature>
<dbReference type="GO" id="GO:0009103">
    <property type="term" value="P:lipopolysaccharide biosynthetic process"/>
    <property type="evidence" value="ECO:0007669"/>
    <property type="project" value="TreeGrafter"/>
</dbReference>
<dbReference type="Pfam" id="PF01757">
    <property type="entry name" value="Acyl_transf_3"/>
    <property type="match status" value="1"/>
</dbReference>
<dbReference type="GO" id="GO:0016020">
    <property type="term" value="C:membrane"/>
    <property type="evidence" value="ECO:0007669"/>
    <property type="project" value="TreeGrafter"/>
</dbReference>
<dbReference type="PANTHER" id="PTHR23028">
    <property type="entry name" value="ACETYLTRANSFERASE"/>
    <property type="match status" value="1"/>
</dbReference>
<dbReference type="InterPro" id="IPR050879">
    <property type="entry name" value="Acyltransferase_3"/>
</dbReference>
<feature type="transmembrane region" description="Helical" evidence="1">
    <location>
        <begin position="52"/>
        <end position="74"/>
    </location>
</feature>
<gene>
    <name evidence="3" type="ORF">C9I28_03210</name>
</gene>
<keyword evidence="4" id="KW-1185">Reference proteome</keyword>
<keyword evidence="1" id="KW-0812">Transmembrane</keyword>
<reference evidence="3 4" key="1">
    <citation type="submission" date="2018-03" db="EMBL/GenBank/DDBJ databases">
        <title>Massilia armeniaca sp. nov., isolated from desert soil.</title>
        <authorList>
            <person name="Huang H."/>
            <person name="Ren M."/>
        </authorList>
    </citation>
    <scope>NUCLEOTIDE SEQUENCE [LARGE SCALE GENOMIC DNA]</scope>
    <source>
        <strain evidence="3 4">ZMN-3</strain>
    </source>
</reference>
<protein>
    <submittedName>
        <fullName evidence="3">O-antigen acetylase</fullName>
    </submittedName>
</protein>
<dbReference type="RefSeq" id="WP_107140183.1">
    <property type="nucleotide sequence ID" value="NZ_CP028324.1"/>
</dbReference>
<feature type="transmembrane region" description="Helical" evidence="1">
    <location>
        <begin position="332"/>
        <end position="353"/>
    </location>
</feature>
<dbReference type="PANTHER" id="PTHR23028:SF53">
    <property type="entry name" value="ACYL_TRANSF_3 DOMAIN-CONTAINING PROTEIN"/>
    <property type="match status" value="1"/>
</dbReference>
<organism evidence="3 4">
    <name type="scientific">Pseudoduganella armeniaca</name>
    <dbReference type="NCBI Taxonomy" id="2072590"/>
    <lineage>
        <taxon>Bacteria</taxon>
        <taxon>Pseudomonadati</taxon>
        <taxon>Pseudomonadota</taxon>
        <taxon>Betaproteobacteria</taxon>
        <taxon>Burkholderiales</taxon>
        <taxon>Oxalobacteraceae</taxon>
        <taxon>Telluria group</taxon>
        <taxon>Pseudoduganella</taxon>
    </lineage>
</organism>
<feature type="domain" description="Acyltransferase 3" evidence="2">
    <location>
        <begin position="10"/>
        <end position="352"/>
    </location>
</feature>
<name>A0A2R4C5J3_9BURK</name>
<feature type="transmembrane region" description="Helical" evidence="1">
    <location>
        <begin position="212"/>
        <end position="232"/>
    </location>
</feature>
<proteinExistence type="predicted"/>
<dbReference type="KEGG" id="masz:C9I28_03210"/>
<accession>A0A2R4C5J3</accession>